<dbReference type="GO" id="GO:0003677">
    <property type="term" value="F:DNA binding"/>
    <property type="evidence" value="ECO:0007669"/>
    <property type="project" value="UniProtKB-UniRule"/>
</dbReference>
<protein>
    <submittedName>
        <fullName evidence="7">DNA-binding SARP family transcriptional activator</fullName>
    </submittedName>
</protein>
<evidence type="ECO:0000256" key="2">
    <source>
        <dbReference type="ARBA" id="ARBA00023015"/>
    </source>
</evidence>
<dbReference type="Gene3D" id="1.10.10.10">
    <property type="entry name" value="Winged helix-like DNA-binding domain superfamily/Winged helix DNA-binding domain"/>
    <property type="match status" value="1"/>
</dbReference>
<dbReference type="Pfam" id="PF00486">
    <property type="entry name" value="Trans_reg_C"/>
    <property type="match status" value="1"/>
</dbReference>
<dbReference type="SUPFAM" id="SSF52540">
    <property type="entry name" value="P-loop containing nucleoside triphosphate hydrolases"/>
    <property type="match status" value="1"/>
</dbReference>
<dbReference type="GO" id="GO:0006355">
    <property type="term" value="P:regulation of DNA-templated transcription"/>
    <property type="evidence" value="ECO:0007669"/>
    <property type="project" value="InterPro"/>
</dbReference>
<dbReference type="SUPFAM" id="SSF46894">
    <property type="entry name" value="C-terminal effector domain of the bipartite response regulators"/>
    <property type="match status" value="1"/>
</dbReference>
<feature type="domain" description="OmpR/PhoB-type" evidence="6">
    <location>
        <begin position="1"/>
        <end position="71"/>
    </location>
</feature>
<dbReference type="PRINTS" id="PR00364">
    <property type="entry name" value="DISEASERSIST"/>
</dbReference>
<evidence type="ECO:0000313" key="8">
    <source>
        <dbReference type="Proteomes" id="UP000649753"/>
    </source>
</evidence>
<dbReference type="InterPro" id="IPR011990">
    <property type="entry name" value="TPR-like_helical_dom_sf"/>
</dbReference>
<dbReference type="PANTHER" id="PTHR35807">
    <property type="entry name" value="TRANSCRIPTIONAL REGULATOR REDD-RELATED"/>
    <property type="match status" value="1"/>
</dbReference>
<dbReference type="SMART" id="SM01043">
    <property type="entry name" value="BTAD"/>
    <property type="match status" value="1"/>
</dbReference>
<evidence type="ECO:0000256" key="4">
    <source>
        <dbReference type="ARBA" id="ARBA00023163"/>
    </source>
</evidence>
<dbReference type="Proteomes" id="UP000649753">
    <property type="component" value="Unassembled WGS sequence"/>
</dbReference>
<dbReference type="InterPro" id="IPR005158">
    <property type="entry name" value="BTAD"/>
</dbReference>
<gene>
    <name evidence="7" type="ORF">H4W31_006637</name>
</gene>
<comment type="caution">
    <text evidence="7">The sequence shown here is derived from an EMBL/GenBank/DDBJ whole genome shotgun (WGS) entry which is preliminary data.</text>
</comment>
<keyword evidence="3 5" id="KW-0238">DNA-binding</keyword>
<dbReference type="SMART" id="SM00862">
    <property type="entry name" value="Trans_reg_C"/>
    <property type="match status" value="1"/>
</dbReference>
<dbReference type="InterPro" id="IPR016032">
    <property type="entry name" value="Sig_transdc_resp-reg_C-effctor"/>
</dbReference>
<keyword evidence="8" id="KW-1185">Reference proteome</keyword>
<proteinExistence type="inferred from homology"/>
<dbReference type="RefSeq" id="WP_404825642.1">
    <property type="nucleotide sequence ID" value="NZ_JADBEB010000001.1"/>
</dbReference>
<dbReference type="Pfam" id="PF03704">
    <property type="entry name" value="BTAD"/>
    <property type="match status" value="1"/>
</dbReference>
<evidence type="ECO:0000256" key="1">
    <source>
        <dbReference type="ARBA" id="ARBA00005820"/>
    </source>
</evidence>
<accession>A0A927MAS3</accession>
<evidence type="ECO:0000313" key="7">
    <source>
        <dbReference type="EMBL" id="MBE1490999.1"/>
    </source>
</evidence>
<sequence>MKQRLLLATLLLRPNEVVGTNELAAMLWGDEQPASAAANLRTYIRGLRQSLGGGTPWEGIISVAGGYLLRVGPGERDLDLFDAAAARGRDALAASAADRAEAELSAAVRLWRGDSLADLPLRPALARRVAQLEERRLLAEEDYAEALLALGAPADVVRRLRALLDRHPLRQRAWGQLMVGLYRIGDVAGALDAFRQARQVLAEETGLDPAPELTRLYDDILHHRLGLAAHPPPAPDGPAPGTASGPLVQRPEQLPRAVPEFVGRRAELASLDALLNDGAQEPTTVVISAVSGMAGVGKTALALHWAHRAADRFPDGQLYVNLRGYDEAGVVSPPDALSGFLEALGVSHARIPSGTEARTGLYRSLLASRRMLVVLDNARDSAQVRALLPGAGGCMVVVTSRDRLDGLIAAECAAPLTLGVFTAEESISLLASRLGASRLASEPATVADIVEAAGRLPLALSIVAARLATHPTFPLGAIAAELHSAEARLDALADGDVRRVFSWSYLALGQDAARLFALLGLHPGPDLTAGAAAALAGVSTAAVTPRLRELTRLHLLAEHTPGRYAFHDLLRAYAAEFAESSERADERAAARGHLYDHYLHAAYPAALLLQPQWPPIEPVPPLPLPARRPVTDHDGALAWFTAEHRVLIRVVQQAAENGFEAYAWQIAWALNTFLAPRGLWQDQLATQRVALAAAEKIGDLAGQAAANRLLSRALTRLGDHDAAEYRLERALELHERLGDPTGQAQTLHNYCELCYLDGRLDEALAHGREALRL</sequence>
<dbReference type="InterPro" id="IPR036388">
    <property type="entry name" value="WH-like_DNA-bd_sf"/>
</dbReference>
<dbReference type="CDD" id="cd15831">
    <property type="entry name" value="BTAD"/>
    <property type="match status" value="1"/>
</dbReference>
<evidence type="ECO:0000259" key="6">
    <source>
        <dbReference type="PROSITE" id="PS51755"/>
    </source>
</evidence>
<feature type="DNA-binding region" description="OmpR/PhoB-type" evidence="5">
    <location>
        <begin position="1"/>
        <end position="71"/>
    </location>
</feature>
<dbReference type="PROSITE" id="PS51755">
    <property type="entry name" value="OMPR_PHOB"/>
    <property type="match status" value="1"/>
</dbReference>
<dbReference type="GO" id="GO:0043531">
    <property type="term" value="F:ADP binding"/>
    <property type="evidence" value="ECO:0007669"/>
    <property type="project" value="InterPro"/>
</dbReference>
<dbReference type="InterPro" id="IPR051677">
    <property type="entry name" value="AfsR-DnrI-RedD_regulator"/>
</dbReference>
<dbReference type="InterPro" id="IPR002182">
    <property type="entry name" value="NB-ARC"/>
</dbReference>
<dbReference type="Pfam" id="PF13424">
    <property type="entry name" value="TPR_12"/>
    <property type="match status" value="1"/>
</dbReference>
<dbReference type="Gene3D" id="3.40.50.300">
    <property type="entry name" value="P-loop containing nucleotide triphosphate hydrolases"/>
    <property type="match status" value="1"/>
</dbReference>
<dbReference type="AlphaFoldDB" id="A0A927MAS3"/>
<dbReference type="PANTHER" id="PTHR35807:SF1">
    <property type="entry name" value="TRANSCRIPTIONAL REGULATOR REDD"/>
    <property type="match status" value="1"/>
</dbReference>
<keyword evidence="2" id="KW-0805">Transcription regulation</keyword>
<dbReference type="Pfam" id="PF00931">
    <property type="entry name" value="NB-ARC"/>
    <property type="match status" value="1"/>
</dbReference>
<evidence type="ECO:0000256" key="3">
    <source>
        <dbReference type="ARBA" id="ARBA00023125"/>
    </source>
</evidence>
<keyword evidence="4" id="KW-0804">Transcription</keyword>
<comment type="similarity">
    <text evidence="1">Belongs to the AfsR/DnrI/RedD regulatory family.</text>
</comment>
<name>A0A927MAS3_9ACTN</name>
<dbReference type="GO" id="GO:0000160">
    <property type="term" value="P:phosphorelay signal transduction system"/>
    <property type="evidence" value="ECO:0007669"/>
    <property type="project" value="InterPro"/>
</dbReference>
<dbReference type="InterPro" id="IPR027417">
    <property type="entry name" value="P-loop_NTPase"/>
</dbReference>
<evidence type="ECO:0000256" key="5">
    <source>
        <dbReference type="PROSITE-ProRule" id="PRU01091"/>
    </source>
</evidence>
<organism evidence="7 8">
    <name type="scientific">Plantactinospora soyae</name>
    <dbReference type="NCBI Taxonomy" id="1544732"/>
    <lineage>
        <taxon>Bacteria</taxon>
        <taxon>Bacillati</taxon>
        <taxon>Actinomycetota</taxon>
        <taxon>Actinomycetes</taxon>
        <taxon>Micromonosporales</taxon>
        <taxon>Micromonosporaceae</taxon>
        <taxon>Plantactinospora</taxon>
    </lineage>
</organism>
<dbReference type="EMBL" id="JADBEB010000001">
    <property type="protein sequence ID" value="MBE1490999.1"/>
    <property type="molecule type" value="Genomic_DNA"/>
</dbReference>
<dbReference type="Gene3D" id="1.25.40.10">
    <property type="entry name" value="Tetratricopeptide repeat domain"/>
    <property type="match status" value="2"/>
</dbReference>
<reference evidence="7" key="1">
    <citation type="submission" date="2020-10" db="EMBL/GenBank/DDBJ databases">
        <title>Sequencing the genomes of 1000 actinobacteria strains.</title>
        <authorList>
            <person name="Klenk H.-P."/>
        </authorList>
    </citation>
    <scope>NUCLEOTIDE SEQUENCE</scope>
    <source>
        <strain evidence="7">DSM 46832</strain>
    </source>
</reference>
<dbReference type="InterPro" id="IPR001867">
    <property type="entry name" value="OmpR/PhoB-type_DNA-bd"/>
</dbReference>
<dbReference type="SUPFAM" id="SSF48452">
    <property type="entry name" value="TPR-like"/>
    <property type="match status" value="2"/>
</dbReference>